<gene>
    <name evidence="2" type="ORF">ACELLULO517_05365</name>
</gene>
<comment type="caution">
    <text evidence="2">The sequence shown here is derived from an EMBL/GenBank/DDBJ whole genome shotgun (WGS) entry which is preliminary data.</text>
</comment>
<dbReference type="InterPro" id="IPR019632">
    <property type="entry name" value="DUF2497"/>
</dbReference>
<protein>
    <submittedName>
        <fullName evidence="2">DUF2497 domain-containing protein</fullName>
    </submittedName>
</protein>
<accession>A0A963YZB5</accession>
<reference evidence="2 3" key="1">
    <citation type="journal article" date="2021" name="Microorganisms">
        <title>Acidisoma silvae sp. nov. and Acidisomacellulosilytica sp. nov., Two Acidophilic Bacteria Isolated from Decaying Wood, Hydrolyzing Cellulose and Producing Poly-3-hydroxybutyrate.</title>
        <authorList>
            <person name="Mieszkin S."/>
            <person name="Pouder E."/>
            <person name="Uroz S."/>
            <person name="Simon-Colin C."/>
            <person name="Alain K."/>
        </authorList>
    </citation>
    <scope>NUCLEOTIDE SEQUENCE [LARGE SCALE GENOMIC DNA]</scope>
    <source>
        <strain evidence="2 3">HW T5.17</strain>
    </source>
</reference>
<proteinExistence type="predicted"/>
<dbReference type="AlphaFoldDB" id="A0A963YZB5"/>
<dbReference type="Pfam" id="PF10691">
    <property type="entry name" value="DUF2497"/>
    <property type="match status" value="1"/>
</dbReference>
<sequence>MTAAEDDGPQTEQSMDDILASIRRIMLDEQARLKDGGAPEGPAKSPEMTPQAPFVLPPVPVESAVGGANVLVLDDSMAVMPNVPAPDAVPLPMTANLAAVEPVVDHALPVAHDAGPVMEETIKGAALPPIVAMPAPVLSGLTAQAIEDMLAPAAAAAAAASVEALLRKLAEERQALLQPASSSPTMEEFVRAELKPLLKTWLDENLPTIVERLVRAELARLTLRHGG</sequence>
<name>A0A963YZB5_9PROT</name>
<organism evidence="2 3">
    <name type="scientific">Acidisoma cellulosilyticum</name>
    <dbReference type="NCBI Taxonomy" id="2802395"/>
    <lineage>
        <taxon>Bacteria</taxon>
        <taxon>Pseudomonadati</taxon>
        <taxon>Pseudomonadota</taxon>
        <taxon>Alphaproteobacteria</taxon>
        <taxon>Acetobacterales</taxon>
        <taxon>Acidocellaceae</taxon>
        <taxon>Acidisoma</taxon>
    </lineage>
</organism>
<dbReference type="Proteomes" id="UP000721844">
    <property type="component" value="Unassembled WGS sequence"/>
</dbReference>
<keyword evidence="3" id="KW-1185">Reference proteome</keyword>
<feature type="region of interest" description="Disordered" evidence="1">
    <location>
        <begin position="29"/>
        <end position="48"/>
    </location>
</feature>
<evidence type="ECO:0000313" key="3">
    <source>
        <dbReference type="Proteomes" id="UP000721844"/>
    </source>
</evidence>
<evidence type="ECO:0000256" key="1">
    <source>
        <dbReference type="SAM" id="MobiDB-lite"/>
    </source>
</evidence>
<dbReference type="RefSeq" id="WP_227306281.1">
    <property type="nucleotide sequence ID" value="NZ_JAESVA010000002.1"/>
</dbReference>
<evidence type="ECO:0000313" key="2">
    <source>
        <dbReference type="EMBL" id="MCB8879654.1"/>
    </source>
</evidence>
<dbReference type="EMBL" id="JAESVA010000002">
    <property type="protein sequence ID" value="MCB8879654.1"/>
    <property type="molecule type" value="Genomic_DNA"/>
</dbReference>